<dbReference type="Pfam" id="PF18758">
    <property type="entry name" value="KDZ"/>
    <property type="match status" value="1"/>
</dbReference>
<dbReference type="AlphaFoldDB" id="A0AA39MFT9"/>
<proteinExistence type="predicted"/>
<evidence type="ECO:0000259" key="1">
    <source>
        <dbReference type="Pfam" id="PF18803"/>
    </source>
</evidence>
<dbReference type="InterPro" id="IPR040521">
    <property type="entry name" value="KDZ"/>
</dbReference>
<gene>
    <name evidence="2" type="ORF">EV421DRAFT_1741723</name>
</gene>
<protein>
    <recommendedName>
        <fullName evidence="1">CxC2-like cysteine cluster KDZ transposase-associated domain-containing protein</fullName>
    </recommendedName>
</protein>
<organism evidence="2 3">
    <name type="scientific">Armillaria borealis</name>
    <dbReference type="NCBI Taxonomy" id="47425"/>
    <lineage>
        <taxon>Eukaryota</taxon>
        <taxon>Fungi</taxon>
        <taxon>Dikarya</taxon>
        <taxon>Basidiomycota</taxon>
        <taxon>Agaricomycotina</taxon>
        <taxon>Agaricomycetes</taxon>
        <taxon>Agaricomycetidae</taxon>
        <taxon>Agaricales</taxon>
        <taxon>Marasmiineae</taxon>
        <taxon>Physalacriaceae</taxon>
        <taxon>Armillaria</taxon>
    </lineage>
</organism>
<dbReference type="EMBL" id="JAUEPT010000083">
    <property type="protein sequence ID" value="KAK0433276.1"/>
    <property type="molecule type" value="Genomic_DNA"/>
</dbReference>
<evidence type="ECO:0000313" key="2">
    <source>
        <dbReference type="EMBL" id="KAK0433276.1"/>
    </source>
</evidence>
<feature type="domain" description="CxC2-like cysteine cluster KDZ transposase-associated" evidence="1">
    <location>
        <begin position="111"/>
        <end position="216"/>
    </location>
</feature>
<keyword evidence="3" id="KW-1185">Reference proteome</keyword>
<accession>A0AA39MFT9</accession>
<reference evidence="2" key="1">
    <citation type="submission" date="2023-06" db="EMBL/GenBank/DDBJ databases">
        <authorList>
            <consortium name="Lawrence Berkeley National Laboratory"/>
            <person name="Ahrendt S."/>
            <person name="Sahu N."/>
            <person name="Indic B."/>
            <person name="Wong-Bajracharya J."/>
            <person name="Merenyi Z."/>
            <person name="Ke H.-M."/>
            <person name="Monk M."/>
            <person name="Kocsube S."/>
            <person name="Drula E."/>
            <person name="Lipzen A."/>
            <person name="Balint B."/>
            <person name="Henrissat B."/>
            <person name="Andreopoulos B."/>
            <person name="Martin F.M."/>
            <person name="Harder C.B."/>
            <person name="Rigling D."/>
            <person name="Ford K.L."/>
            <person name="Foster G.D."/>
            <person name="Pangilinan J."/>
            <person name="Papanicolaou A."/>
            <person name="Barry K."/>
            <person name="LaButti K."/>
            <person name="Viragh M."/>
            <person name="Koriabine M."/>
            <person name="Yan M."/>
            <person name="Riley R."/>
            <person name="Champramary S."/>
            <person name="Plett K.L."/>
            <person name="Tsai I.J."/>
            <person name="Slot J."/>
            <person name="Sipos G."/>
            <person name="Plett J."/>
            <person name="Nagy L.G."/>
            <person name="Grigoriev I.V."/>
        </authorList>
    </citation>
    <scope>NUCLEOTIDE SEQUENCE</scope>
    <source>
        <strain evidence="2">FPL87.14</strain>
    </source>
</reference>
<sequence>MLQQLAIGIYLFLNPRNMQEMSDMLMEDMVHLTPPRRKQNLEDEPLPKWTKQIDTTGTDHCDTCGKDDGGSYRCTLWCLHGQGACIAPIPSHPVLIVTKEWMGSFYRRMTLKDLGLIIQLGHAIGDSCLRPAENSRLMVVIDINGIHKVSVNFCGCHRAEAQYIQLLRTRWFPATVDLPCTAVTFRALNHFQMLTFMSKVSAYEYYHTLSRFTDNTRVHPPPMSCPRPGVNMSTPTDETKSYVNRLFLGVDANFRLVWLNVSSDICDPGLNHGFAYFMEESAFQSHLAQFHDKLPTETNMCNNHNAIKLASLHGKGTAASGVDLHKGEDYLHMDYVVLKTLQQGTPDQVVISYDIACQWSVNFWRRAESYSSRFLPPQTPDQIIFLVPKFHLAAHIQKYGEAPERTWAASNLVVSSTKEMAPGSRRDTLDDHFNDHNWHKVTTIVVILLRRIKDTVPEHAFTRDTFEGLSDRLLADNPMNIMKWTEEVENWENGQTTENPFEPWVKAMSVALVHLRLAQEERDQPSPSADFSTLPSASEMIREGLALERSHWAPIQLISSGPKLSSTVTSEETLLERKLPNQLTVTQVPCIFSRSKLQTNPDARASSWRLARDYNGGPKLVYYDYTALFI</sequence>
<evidence type="ECO:0000313" key="3">
    <source>
        <dbReference type="Proteomes" id="UP001175226"/>
    </source>
</evidence>
<dbReference type="Pfam" id="PF18803">
    <property type="entry name" value="CxC2"/>
    <property type="match status" value="1"/>
</dbReference>
<name>A0AA39MFT9_9AGAR</name>
<dbReference type="Proteomes" id="UP001175226">
    <property type="component" value="Unassembled WGS sequence"/>
</dbReference>
<comment type="caution">
    <text evidence="2">The sequence shown here is derived from an EMBL/GenBank/DDBJ whole genome shotgun (WGS) entry which is preliminary data.</text>
</comment>
<dbReference type="InterPro" id="IPR041457">
    <property type="entry name" value="CxC2_KDZ-assoc"/>
</dbReference>